<sequence length="124" mass="13350">MPWIAAKGCLGLQSNSVVDVSLYLWLVSLLDLVLSFVGWVDFVSQCCSTHDAAGCLVASMEFLMELGFGLLPPLFWVNHLLDSAWGCAAVNEAAFDAEAHSGRLALLRTMGFREPGCLGYVAHG</sequence>
<reference evidence="2" key="1">
    <citation type="submission" date="2023-05" db="EMBL/GenBank/DDBJ databases">
        <title>Nepenthes gracilis genome sequencing.</title>
        <authorList>
            <person name="Fukushima K."/>
        </authorList>
    </citation>
    <scope>NUCLEOTIDE SEQUENCE</scope>
    <source>
        <strain evidence="2">SING2019-196</strain>
    </source>
</reference>
<evidence type="ECO:0000313" key="2">
    <source>
        <dbReference type="EMBL" id="GMH11677.1"/>
    </source>
</evidence>
<keyword evidence="3" id="KW-1185">Reference proteome</keyword>
<name>A0AAD3SIF5_NEPGR</name>
<feature type="transmembrane region" description="Helical" evidence="1">
    <location>
        <begin position="52"/>
        <end position="75"/>
    </location>
</feature>
<dbReference type="EMBL" id="BSYO01000011">
    <property type="protein sequence ID" value="GMH11677.1"/>
    <property type="molecule type" value="Genomic_DNA"/>
</dbReference>
<keyword evidence="1" id="KW-0812">Transmembrane</keyword>
<proteinExistence type="predicted"/>
<keyword evidence="1" id="KW-1133">Transmembrane helix</keyword>
<feature type="transmembrane region" description="Helical" evidence="1">
    <location>
        <begin position="20"/>
        <end position="40"/>
    </location>
</feature>
<evidence type="ECO:0000256" key="1">
    <source>
        <dbReference type="SAM" id="Phobius"/>
    </source>
</evidence>
<accession>A0AAD3SIF5</accession>
<keyword evidence="1" id="KW-0472">Membrane</keyword>
<dbReference type="AlphaFoldDB" id="A0AAD3SIF5"/>
<evidence type="ECO:0000313" key="3">
    <source>
        <dbReference type="Proteomes" id="UP001279734"/>
    </source>
</evidence>
<comment type="caution">
    <text evidence="2">The sequence shown here is derived from an EMBL/GenBank/DDBJ whole genome shotgun (WGS) entry which is preliminary data.</text>
</comment>
<organism evidence="2 3">
    <name type="scientific">Nepenthes gracilis</name>
    <name type="common">Slender pitcher plant</name>
    <dbReference type="NCBI Taxonomy" id="150966"/>
    <lineage>
        <taxon>Eukaryota</taxon>
        <taxon>Viridiplantae</taxon>
        <taxon>Streptophyta</taxon>
        <taxon>Embryophyta</taxon>
        <taxon>Tracheophyta</taxon>
        <taxon>Spermatophyta</taxon>
        <taxon>Magnoliopsida</taxon>
        <taxon>eudicotyledons</taxon>
        <taxon>Gunneridae</taxon>
        <taxon>Pentapetalae</taxon>
        <taxon>Caryophyllales</taxon>
        <taxon>Nepenthaceae</taxon>
        <taxon>Nepenthes</taxon>
    </lineage>
</organism>
<protein>
    <submittedName>
        <fullName evidence="2">Uncharacterized protein</fullName>
    </submittedName>
</protein>
<gene>
    <name evidence="2" type="ORF">Nepgr_013518</name>
</gene>
<dbReference type="Proteomes" id="UP001279734">
    <property type="component" value="Unassembled WGS sequence"/>
</dbReference>